<comment type="caution">
    <text evidence="2">The sequence shown here is derived from an EMBL/GenBank/DDBJ whole genome shotgun (WGS) entry which is preliminary data.</text>
</comment>
<dbReference type="PROSITE" id="PS51658">
    <property type="entry name" value="BFN"/>
    <property type="match status" value="1"/>
</dbReference>
<evidence type="ECO:0000313" key="2">
    <source>
        <dbReference type="EMBL" id="KXB34922.1"/>
    </source>
</evidence>
<dbReference type="Proteomes" id="UP000070675">
    <property type="component" value="Unassembled WGS sequence"/>
</dbReference>
<dbReference type="RefSeq" id="WP_066305180.1">
    <property type="nucleotide sequence ID" value="NZ_KQ959489.1"/>
</dbReference>
<dbReference type="PANTHER" id="PTHR15160:SF1">
    <property type="entry name" value="VON HIPPEL-LINDAU DISEASE TUMOR SUPPRESSOR"/>
    <property type="match status" value="1"/>
</dbReference>
<sequence>MSMIRMDIESIVVGNGPMSSLVILRPRHSSLKDGQTQLPICIGTAEAGAIGMSLESVPHNRPLTHELFKTALKTLGAKITSVSIYKVEGTTFFASLHLLTPQNERKALDCRPSDAIALALQAHAPIFVDSDVLVTASFPDFKAVKKDEQSRELKKFHTFINSVSPDDF</sequence>
<dbReference type="SUPFAM" id="SSF103256">
    <property type="entry name" value="Hypothetical protein TM0160"/>
    <property type="match status" value="1"/>
</dbReference>
<dbReference type="EMBL" id="LSCR01000009">
    <property type="protein sequence ID" value="KXB34922.1"/>
    <property type="molecule type" value="Genomic_DNA"/>
</dbReference>
<proteinExistence type="predicted"/>
<accession>A0A133XVG6</accession>
<feature type="domain" description="BFN" evidence="1">
    <location>
        <begin position="3"/>
        <end position="140"/>
    </location>
</feature>
<evidence type="ECO:0000259" key="1">
    <source>
        <dbReference type="PROSITE" id="PS51658"/>
    </source>
</evidence>
<keyword evidence="3" id="KW-1185">Reference proteome</keyword>
<dbReference type="InterPro" id="IPR003729">
    <property type="entry name" value="Bi_nuclease_dom"/>
</dbReference>
<dbReference type="InterPro" id="IPR036104">
    <property type="entry name" value="BFN_sf"/>
</dbReference>
<dbReference type="PANTHER" id="PTHR15160">
    <property type="entry name" value="VON HIPPEL-LINDAU PROTEIN"/>
    <property type="match status" value="1"/>
</dbReference>
<dbReference type="OrthoDB" id="9788698at2"/>
<reference evidence="3" key="1">
    <citation type="submission" date="2016-01" db="EMBL/GenBank/DDBJ databases">
        <authorList>
            <person name="Mitreva M."/>
            <person name="Pepin K.H."/>
            <person name="Mihindukulasuriya K.A."/>
            <person name="Fulton R."/>
            <person name="Fronick C."/>
            <person name="O'Laughlin M."/>
            <person name="Miner T."/>
            <person name="Herter B."/>
            <person name="Rosa B.A."/>
            <person name="Cordes M."/>
            <person name="Tomlinson C."/>
            <person name="Wollam A."/>
            <person name="Palsikar V.B."/>
            <person name="Mardis E.R."/>
            <person name="Wilson R.K."/>
        </authorList>
    </citation>
    <scope>NUCLEOTIDE SEQUENCE [LARGE SCALE GENOMIC DNA]</scope>
    <source>
        <strain evidence="3">DNF00019</strain>
    </source>
</reference>
<dbReference type="AlphaFoldDB" id="A0A133XVG6"/>
<dbReference type="Pfam" id="PF02577">
    <property type="entry name" value="BFN_dom"/>
    <property type="match status" value="1"/>
</dbReference>
<dbReference type="PATRIC" id="fig|1393034.3.peg.643"/>
<dbReference type="Gene3D" id="3.10.690.10">
    <property type="entry name" value="Bifunctional nuclease domain"/>
    <property type="match status" value="1"/>
</dbReference>
<gene>
    <name evidence="2" type="ORF">HMPREF3192_00667</name>
</gene>
<evidence type="ECO:0000313" key="3">
    <source>
        <dbReference type="Proteomes" id="UP000070675"/>
    </source>
</evidence>
<organism evidence="2 3">
    <name type="scientific">Atopobium deltae</name>
    <dbReference type="NCBI Taxonomy" id="1393034"/>
    <lineage>
        <taxon>Bacteria</taxon>
        <taxon>Bacillati</taxon>
        <taxon>Actinomycetota</taxon>
        <taxon>Coriobacteriia</taxon>
        <taxon>Coriobacteriales</taxon>
        <taxon>Atopobiaceae</taxon>
        <taxon>Atopobium</taxon>
    </lineage>
</organism>
<dbReference type="GO" id="GO:0004518">
    <property type="term" value="F:nuclease activity"/>
    <property type="evidence" value="ECO:0007669"/>
    <property type="project" value="InterPro"/>
</dbReference>
<protein>
    <recommendedName>
        <fullName evidence="1">BFN domain-containing protein</fullName>
    </recommendedName>
</protein>
<name>A0A133XVG6_9ACTN</name>